<feature type="coiled-coil region" evidence="1">
    <location>
        <begin position="146"/>
        <end position="259"/>
    </location>
</feature>
<proteinExistence type="predicted"/>
<evidence type="ECO:0000256" key="2">
    <source>
        <dbReference type="SAM" id="MobiDB-lite"/>
    </source>
</evidence>
<reference evidence="3 4" key="1">
    <citation type="submission" date="2019-06" db="EMBL/GenBank/DDBJ databases">
        <authorList>
            <person name="Broberg M."/>
        </authorList>
    </citation>
    <scope>NUCLEOTIDE SEQUENCE [LARGE SCALE GENOMIC DNA]</scope>
</reference>
<organism evidence="3 4">
    <name type="scientific">Bionectria ochroleuca</name>
    <name type="common">Gliocladium roseum</name>
    <dbReference type="NCBI Taxonomy" id="29856"/>
    <lineage>
        <taxon>Eukaryota</taxon>
        <taxon>Fungi</taxon>
        <taxon>Dikarya</taxon>
        <taxon>Ascomycota</taxon>
        <taxon>Pezizomycotina</taxon>
        <taxon>Sordariomycetes</taxon>
        <taxon>Hypocreomycetidae</taxon>
        <taxon>Hypocreales</taxon>
        <taxon>Bionectriaceae</taxon>
        <taxon>Clonostachys</taxon>
    </lineage>
</organism>
<keyword evidence="1" id="KW-0175">Coiled coil</keyword>
<sequence length="552" mass="61649">MAESPVQRVTRLHDLNLSHQNNLHQTNLVHRDEEFRRLKLRLLAARDENATLRDQLAQKDSQTQRLTRQYNRLSGNLGNGQEKTRAQEAKIKKQATDIDNLKAEIDSLGSSVQDSNKLLQDKLALSRELDRLRPELDHLQSQLAHHQSVVAEKHDLQRQLDSMEVELEQEKRARKKMQDREAKSMVDELRSRAEEAEKRLVAEKESQGKLKRQHEGELAEARGLAERLEERISTMKLKLKGVQTELKETKSELDRCQAALAKSQVSREKLSKATVPNAQLNRKRRVEESSLGEITIQTPGNENAMEKRQAKKRGAEKIAMVEKSTFSITPFLNRSKDGSEESLLADETVCPVHEQPTPLVTEIQVEKASGPTDNDVLEDPTSVDAPGPKIAANISTSSETRKPRGRPRTKPLGEAAPSRKNLAPVIEQDAEASDAPPVVVPFVDNQENMVSIKSKSLSIKSRPLSKIQETTRVTSTTGEARKRKRKLLGAGNGTIMEEDDAEAEAVARPVQKVQHGQVRKRAPLGGVKNAFAGSSFSPLKRDKRGVHASFLA</sequence>
<feature type="coiled-coil region" evidence="1">
    <location>
        <begin position="35"/>
        <end position="104"/>
    </location>
</feature>
<dbReference type="Proteomes" id="UP000766486">
    <property type="component" value="Unassembled WGS sequence"/>
</dbReference>
<dbReference type="EMBL" id="CABFNS010000458">
    <property type="protein sequence ID" value="VUC21778.1"/>
    <property type="molecule type" value="Genomic_DNA"/>
</dbReference>
<evidence type="ECO:0008006" key="5">
    <source>
        <dbReference type="Google" id="ProtNLM"/>
    </source>
</evidence>
<evidence type="ECO:0000256" key="1">
    <source>
        <dbReference type="SAM" id="Coils"/>
    </source>
</evidence>
<evidence type="ECO:0000313" key="4">
    <source>
        <dbReference type="Proteomes" id="UP000766486"/>
    </source>
</evidence>
<protein>
    <recommendedName>
        <fullName evidence="5">Shugoshin C-terminal domain-containing protein</fullName>
    </recommendedName>
</protein>
<name>A0ABY6TVT0_BIOOC</name>
<keyword evidence="4" id="KW-1185">Reference proteome</keyword>
<comment type="caution">
    <text evidence="3">The sequence shown here is derived from an EMBL/GenBank/DDBJ whole genome shotgun (WGS) entry which is preliminary data.</text>
</comment>
<accession>A0ABY6TVT0</accession>
<evidence type="ECO:0000313" key="3">
    <source>
        <dbReference type="EMBL" id="VUC21778.1"/>
    </source>
</evidence>
<gene>
    <name evidence="3" type="ORF">CLO192961_LOCUS62794</name>
</gene>
<feature type="region of interest" description="Disordered" evidence="2">
    <location>
        <begin position="368"/>
        <end position="419"/>
    </location>
</feature>